<evidence type="ECO:0000259" key="6">
    <source>
        <dbReference type="PROSITE" id="PS51352"/>
    </source>
</evidence>
<evidence type="ECO:0000256" key="5">
    <source>
        <dbReference type="SAM" id="SignalP"/>
    </source>
</evidence>
<dbReference type="PANTHER" id="PTHR42852">
    <property type="entry name" value="THIOL:DISULFIDE INTERCHANGE PROTEIN DSBE"/>
    <property type="match status" value="1"/>
</dbReference>
<keyword evidence="4" id="KW-0676">Redox-active center</keyword>
<comment type="subcellular location">
    <subcellularLocation>
        <location evidence="1">Cell envelope</location>
    </subcellularLocation>
</comment>
<dbReference type="InterPro" id="IPR000866">
    <property type="entry name" value="AhpC/TSA"/>
</dbReference>
<dbReference type="PROSITE" id="PS51352">
    <property type="entry name" value="THIOREDOXIN_2"/>
    <property type="match status" value="1"/>
</dbReference>
<evidence type="ECO:0000256" key="2">
    <source>
        <dbReference type="ARBA" id="ARBA00022748"/>
    </source>
</evidence>
<dbReference type="InterPro" id="IPR050553">
    <property type="entry name" value="Thioredoxin_ResA/DsbE_sf"/>
</dbReference>
<evidence type="ECO:0000256" key="4">
    <source>
        <dbReference type="ARBA" id="ARBA00023284"/>
    </source>
</evidence>
<name>A0ABV9K4L3_9PORP</name>
<feature type="signal peptide" evidence="5">
    <location>
        <begin position="1"/>
        <end position="21"/>
    </location>
</feature>
<dbReference type="CDD" id="cd02966">
    <property type="entry name" value="TlpA_like_family"/>
    <property type="match status" value="1"/>
</dbReference>
<protein>
    <submittedName>
        <fullName evidence="7">Redoxin domain-containing protein</fullName>
    </submittedName>
</protein>
<comment type="caution">
    <text evidence="7">The sequence shown here is derived from an EMBL/GenBank/DDBJ whole genome shotgun (WGS) entry which is preliminary data.</text>
</comment>
<accession>A0ABV9K4L3</accession>
<dbReference type="InterPro" id="IPR036249">
    <property type="entry name" value="Thioredoxin-like_sf"/>
</dbReference>
<dbReference type="Pfam" id="PF00578">
    <property type="entry name" value="AhpC-TSA"/>
    <property type="match status" value="1"/>
</dbReference>
<evidence type="ECO:0000256" key="1">
    <source>
        <dbReference type="ARBA" id="ARBA00004196"/>
    </source>
</evidence>
<dbReference type="RefSeq" id="WP_380076877.1">
    <property type="nucleotide sequence ID" value="NZ_JBHSGO010000004.1"/>
</dbReference>
<dbReference type="EMBL" id="JBHSGO010000004">
    <property type="protein sequence ID" value="MFC4665076.1"/>
    <property type="molecule type" value="Genomic_DNA"/>
</dbReference>
<feature type="domain" description="Thioredoxin" evidence="6">
    <location>
        <begin position="230"/>
        <end position="375"/>
    </location>
</feature>
<reference evidence="8" key="1">
    <citation type="journal article" date="2019" name="Int. J. Syst. Evol. Microbiol.">
        <title>The Global Catalogue of Microorganisms (GCM) 10K type strain sequencing project: providing services to taxonomists for standard genome sequencing and annotation.</title>
        <authorList>
            <consortium name="The Broad Institute Genomics Platform"/>
            <consortium name="The Broad Institute Genome Sequencing Center for Infectious Disease"/>
            <person name="Wu L."/>
            <person name="Ma J."/>
        </authorList>
    </citation>
    <scope>NUCLEOTIDE SEQUENCE [LARGE SCALE GENOMIC DNA]</scope>
    <source>
        <strain evidence="8">CGMCC 4.7357</strain>
    </source>
</reference>
<evidence type="ECO:0000313" key="8">
    <source>
        <dbReference type="Proteomes" id="UP001596020"/>
    </source>
</evidence>
<dbReference type="Proteomes" id="UP001596020">
    <property type="component" value="Unassembled WGS sequence"/>
</dbReference>
<proteinExistence type="predicted"/>
<organism evidence="7 8">
    <name type="scientific">Falsiporphyromonas endometrii</name>
    <dbReference type="NCBI Taxonomy" id="1387297"/>
    <lineage>
        <taxon>Bacteria</taxon>
        <taxon>Pseudomonadati</taxon>
        <taxon>Bacteroidota</taxon>
        <taxon>Bacteroidia</taxon>
        <taxon>Bacteroidales</taxon>
        <taxon>Porphyromonadaceae</taxon>
        <taxon>Falsiporphyromonas</taxon>
    </lineage>
</organism>
<keyword evidence="3" id="KW-1015">Disulfide bond</keyword>
<evidence type="ECO:0000256" key="3">
    <source>
        <dbReference type="ARBA" id="ARBA00023157"/>
    </source>
</evidence>
<feature type="chain" id="PRO_5045967068" evidence="5">
    <location>
        <begin position="22"/>
        <end position="375"/>
    </location>
</feature>
<dbReference type="PROSITE" id="PS00194">
    <property type="entry name" value="THIOREDOXIN_1"/>
    <property type="match status" value="1"/>
</dbReference>
<dbReference type="Gene3D" id="3.40.30.10">
    <property type="entry name" value="Glutaredoxin"/>
    <property type="match status" value="1"/>
</dbReference>
<dbReference type="PANTHER" id="PTHR42852:SF6">
    <property type="entry name" value="THIOL:DISULFIDE INTERCHANGE PROTEIN DSBE"/>
    <property type="match status" value="1"/>
</dbReference>
<keyword evidence="8" id="KW-1185">Reference proteome</keyword>
<keyword evidence="2" id="KW-0201">Cytochrome c-type biogenesis</keyword>
<gene>
    <name evidence="7" type="ORF">ACFO3G_00295</name>
</gene>
<dbReference type="InterPro" id="IPR013766">
    <property type="entry name" value="Thioredoxin_domain"/>
</dbReference>
<sequence>MNFSRIIAAVLSLFIVSAAYASQPPKTELRLAIPTSSLVKGKTKIYFVADGSRAPIDSVVLPALKKGSNECVVRHFFNADTTKRIQALYSNLMIYFFNEPGKITANMDNDFCAKGTKLNDAYAAFNESLEKASAPLKEEADKIINNAGLSDKEKQEAIMKLSEKNERITTDAYKTAIAQHPNDALGAVLLLDAFSVLPASEFMDYVNKASNEVRNYPGMDRYITLAGNTLKTDKGQPYTDFKGVDPKNPASALSLSDFIKPGNYTIVDFWASWCGPCRREIRTLKKLYKRYADKNFAIVGVAVWDQLPKTVEAMDQMQVPWPVIYTDPEVQPSVDKTYGIYAIPTLVFIGPDGKIILRSHSSEGIEKILKEQFGK</sequence>
<dbReference type="SUPFAM" id="SSF52833">
    <property type="entry name" value="Thioredoxin-like"/>
    <property type="match status" value="1"/>
</dbReference>
<dbReference type="InterPro" id="IPR017937">
    <property type="entry name" value="Thioredoxin_CS"/>
</dbReference>
<evidence type="ECO:0000313" key="7">
    <source>
        <dbReference type="EMBL" id="MFC4665076.1"/>
    </source>
</evidence>
<keyword evidence="5" id="KW-0732">Signal</keyword>